<name>A0AAV4X6J4_CAEEX</name>
<gene>
    <name evidence="1" type="ORF">CEXT_519921</name>
</gene>
<dbReference type="AlphaFoldDB" id="A0AAV4X6J4"/>
<reference evidence="1 2" key="1">
    <citation type="submission" date="2021-06" db="EMBL/GenBank/DDBJ databases">
        <title>Caerostris extrusa draft genome.</title>
        <authorList>
            <person name="Kono N."/>
            <person name="Arakawa K."/>
        </authorList>
    </citation>
    <scope>NUCLEOTIDE SEQUENCE [LARGE SCALE GENOMIC DNA]</scope>
</reference>
<evidence type="ECO:0000313" key="2">
    <source>
        <dbReference type="Proteomes" id="UP001054945"/>
    </source>
</evidence>
<proteinExistence type="predicted"/>
<protein>
    <submittedName>
        <fullName evidence="1">Uncharacterized protein</fullName>
    </submittedName>
</protein>
<accession>A0AAV4X6J4</accession>
<dbReference type="Proteomes" id="UP001054945">
    <property type="component" value="Unassembled WGS sequence"/>
</dbReference>
<organism evidence="1 2">
    <name type="scientific">Caerostris extrusa</name>
    <name type="common">Bark spider</name>
    <name type="synonym">Caerostris bankana</name>
    <dbReference type="NCBI Taxonomy" id="172846"/>
    <lineage>
        <taxon>Eukaryota</taxon>
        <taxon>Metazoa</taxon>
        <taxon>Ecdysozoa</taxon>
        <taxon>Arthropoda</taxon>
        <taxon>Chelicerata</taxon>
        <taxon>Arachnida</taxon>
        <taxon>Araneae</taxon>
        <taxon>Araneomorphae</taxon>
        <taxon>Entelegynae</taxon>
        <taxon>Araneoidea</taxon>
        <taxon>Araneidae</taxon>
        <taxon>Caerostris</taxon>
    </lineage>
</organism>
<comment type="caution">
    <text evidence="1">The sequence shown here is derived from an EMBL/GenBank/DDBJ whole genome shotgun (WGS) entry which is preliminary data.</text>
</comment>
<evidence type="ECO:0000313" key="1">
    <source>
        <dbReference type="EMBL" id="GIY90144.1"/>
    </source>
</evidence>
<sequence length="105" mass="11786">MSRARSSDSLESLRDGRVYAFKTRQLPLALTFLEMSAAEESFRRRGLNLPFLLIPRRVGDSRVHAFKTRKLLLASTFLGLSAAERIFPKAGLNTAFSIGRGDTRK</sequence>
<keyword evidence="2" id="KW-1185">Reference proteome</keyword>
<dbReference type="EMBL" id="BPLR01017296">
    <property type="protein sequence ID" value="GIY90144.1"/>
    <property type="molecule type" value="Genomic_DNA"/>
</dbReference>